<evidence type="ECO:0000256" key="18">
    <source>
        <dbReference type="RuleBase" id="RU003938"/>
    </source>
</evidence>
<evidence type="ECO:0000256" key="15">
    <source>
        <dbReference type="ARBA" id="ARBA00023136"/>
    </source>
</evidence>
<dbReference type="EMBL" id="AZAC01000035">
    <property type="protein sequence ID" value="KIX12051.1"/>
    <property type="molecule type" value="Genomic_DNA"/>
</dbReference>
<keyword evidence="8" id="KW-1003">Cell membrane</keyword>
<comment type="subcellular location">
    <subcellularLocation>
        <location evidence="2">Cell membrane</location>
        <topology evidence="2">Multi-pass membrane protein</topology>
    </subcellularLocation>
</comment>
<evidence type="ECO:0000256" key="2">
    <source>
        <dbReference type="ARBA" id="ARBA00004651"/>
    </source>
</evidence>
<dbReference type="Pfam" id="PF01148">
    <property type="entry name" value="CTP_transf_1"/>
    <property type="match status" value="1"/>
</dbReference>
<keyword evidence="9" id="KW-0444">Lipid biosynthesis</keyword>
<dbReference type="PANTHER" id="PTHR46382">
    <property type="entry name" value="PHOSPHATIDATE CYTIDYLYLTRANSFERASE"/>
    <property type="match status" value="1"/>
</dbReference>
<comment type="similarity">
    <text evidence="5 18">Belongs to the CDS family.</text>
</comment>
<keyword evidence="12 18" id="KW-0548">Nucleotidyltransferase</keyword>
<feature type="transmembrane region" description="Helical" evidence="19">
    <location>
        <begin position="21"/>
        <end position="51"/>
    </location>
</feature>
<dbReference type="GO" id="GO:0004605">
    <property type="term" value="F:phosphatidate cytidylyltransferase activity"/>
    <property type="evidence" value="ECO:0007669"/>
    <property type="project" value="UniProtKB-EC"/>
</dbReference>
<feature type="transmembrane region" description="Helical" evidence="19">
    <location>
        <begin position="185"/>
        <end position="204"/>
    </location>
</feature>
<keyword evidence="10 18" id="KW-0808">Transferase</keyword>
<dbReference type="UniPathway" id="UPA00557">
    <property type="reaction ID" value="UER00614"/>
</dbReference>
<evidence type="ECO:0000313" key="20">
    <source>
        <dbReference type="EMBL" id="KIX12051.1"/>
    </source>
</evidence>
<evidence type="ECO:0000256" key="17">
    <source>
        <dbReference type="ARBA" id="ARBA00023264"/>
    </source>
</evidence>
<evidence type="ECO:0000256" key="12">
    <source>
        <dbReference type="ARBA" id="ARBA00022695"/>
    </source>
</evidence>
<keyword evidence="16" id="KW-0594">Phospholipid biosynthesis</keyword>
<proteinExistence type="inferred from homology"/>
<evidence type="ECO:0000256" key="3">
    <source>
        <dbReference type="ARBA" id="ARBA00005119"/>
    </source>
</evidence>
<feature type="transmembrane region" description="Helical" evidence="19">
    <location>
        <begin position="71"/>
        <end position="100"/>
    </location>
</feature>
<dbReference type="STRING" id="1429043.X474_21360"/>
<feature type="transmembrane region" description="Helical" evidence="19">
    <location>
        <begin position="210"/>
        <end position="230"/>
    </location>
</feature>
<evidence type="ECO:0000256" key="16">
    <source>
        <dbReference type="ARBA" id="ARBA00023209"/>
    </source>
</evidence>
<comment type="catalytic activity">
    <reaction evidence="1 18">
        <text>a 1,2-diacyl-sn-glycero-3-phosphate + CTP + H(+) = a CDP-1,2-diacyl-sn-glycerol + diphosphate</text>
        <dbReference type="Rhea" id="RHEA:16229"/>
        <dbReference type="ChEBI" id="CHEBI:15378"/>
        <dbReference type="ChEBI" id="CHEBI:33019"/>
        <dbReference type="ChEBI" id="CHEBI:37563"/>
        <dbReference type="ChEBI" id="CHEBI:58332"/>
        <dbReference type="ChEBI" id="CHEBI:58608"/>
        <dbReference type="EC" id="2.7.7.41"/>
    </reaction>
</comment>
<evidence type="ECO:0000256" key="1">
    <source>
        <dbReference type="ARBA" id="ARBA00001698"/>
    </source>
</evidence>
<protein>
    <recommendedName>
        <fullName evidence="7 18">Phosphatidate cytidylyltransferase</fullName>
        <ecNumber evidence="6 18">2.7.7.41</ecNumber>
    </recommendedName>
</protein>
<evidence type="ECO:0000256" key="11">
    <source>
        <dbReference type="ARBA" id="ARBA00022692"/>
    </source>
</evidence>
<dbReference type="FunCoup" id="A0A0D2J8M5">
    <property type="interactions" value="309"/>
</dbReference>
<dbReference type="PATRIC" id="fig|1429043.3.peg.4528"/>
<keyword evidence="17" id="KW-1208">Phospholipid metabolism</keyword>
<evidence type="ECO:0000313" key="21">
    <source>
        <dbReference type="Proteomes" id="UP000032233"/>
    </source>
</evidence>
<evidence type="ECO:0000256" key="10">
    <source>
        <dbReference type="ARBA" id="ARBA00022679"/>
    </source>
</evidence>
<evidence type="ECO:0000256" key="13">
    <source>
        <dbReference type="ARBA" id="ARBA00022989"/>
    </source>
</evidence>
<keyword evidence="21" id="KW-1185">Reference proteome</keyword>
<dbReference type="RefSeq" id="WP_044351206.1">
    <property type="nucleotide sequence ID" value="NZ_AZAC01000035.1"/>
</dbReference>
<keyword evidence="11 18" id="KW-0812">Transmembrane</keyword>
<dbReference type="AlphaFoldDB" id="A0A0D2J8M5"/>
<feature type="transmembrane region" description="Helical" evidence="19">
    <location>
        <begin position="121"/>
        <end position="139"/>
    </location>
</feature>
<feature type="transmembrane region" description="Helical" evidence="19">
    <location>
        <begin position="145"/>
        <end position="164"/>
    </location>
</feature>
<dbReference type="PANTHER" id="PTHR46382:SF1">
    <property type="entry name" value="PHOSPHATIDATE CYTIDYLYLTRANSFERASE"/>
    <property type="match status" value="1"/>
</dbReference>
<keyword evidence="13 19" id="KW-1133">Transmembrane helix</keyword>
<comment type="pathway">
    <text evidence="3 18">Phospholipid metabolism; CDP-diacylglycerol biosynthesis; CDP-diacylglycerol from sn-glycerol 3-phosphate: step 3/3.</text>
</comment>
<keyword evidence="15 19" id="KW-0472">Membrane</keyword>
<evidence type="ECO:0000256" key="19">
    <source>
        <dbReference type="SAM" id="Phobius"/>
    </source>
</evidence>
<evidence type="ECO:0000256" key="7">
    <source>
        <dbReference type="ARBA" id="ARBA00019373"/>
    </source>
</evidence>
<dbReference type="PROSITE" id="PS01315">
    <property type="entry name" value="CDS"/>
    <property type="match status" value="1"/>
</dbReference>
<keyword evidence="14" id="KW-0443">Lipid metabolism</keyword>
<dbReference type="InterPro" id="IPR000374">
    <property type="entry name" value="PC_trans"/>
</dbReference>
<dbReference type="OrthoDB" id="9799199at2"/>
<sequence length="275" mass="28249">MTNKKFDWLVSGHGARIATGIVLAAAVLALVLAAPYRIIGLVVALVSVLGMREYTALALGSAWDVEAMSGLLAAALVPVAALAGPSAALAATCLSLPLLFAVSLIKGGDFDQLFDRLTKRVFGVLYVGGHLACLTLLIGLEQGRILAVFLVACVAAADVGAYYTGRFLGKHKLAPNLSPGKTIEGMAGGVLLAFLVGGSYTALFLADTGFVWGAGLGLVLALISVAGDLLESIIKRRAGAKDSGCLLPGHGGVLDRVDGLLLAMPALLLARFLLW</sequence>
<dbReference type="InParanoid" id="A0A0D2J8M5"/>
<organism evidence="20 21">
    <name type="scientific">Dethiosulfatarculus sandiegensis</name>
    <dbReference type="NCBI Taxonomy" id="1429043"/>
    <lineage>
        <taxon>Bacteria</taxon>
        <taxon>Pseudomonadati</taxon>
        <taxon>Thermodesulfobacteriota</taxon>
        <taxon>Desulfarculia</taxon>
        <taxon>Desulfarculales</taxon>
        <taxon>Desulfarculaceae</taxon>
        <taxon>Dethiosulfatarculus</taxon>
    </lineage>
</organism>
<dbReference type="GO" id="GO:0005886">
    <property type="term" value="C:plasma membrane"/>
    <property type="evidence" value="ECO:0007669"/>
    <property type="project" value="UniProtKB-SubCell"/>
</dbReference>
<gene>
    <name evidence="20" type="ORF">X474_21360</name>
</gene>
<dbReference type="GO" id="GO:0016024">
    <property type="term" value="P:CDP-diacylglycerol biosynthetic process"/>
    <property type="evidence" value="ECO:0007669"/>
    <property type="project" value="UniProtKB-UniPathway"/>
</dbReference>
<evidence type="ECO:0000256" key="6">
    <source>
        <dbReference type="ARBA" id="ARBA00012487"/>
    </source>
</evidence>
<reference evidence="20 21" key="1">
    <citation type="submission" date="2013-11" db="EMBL/GenBank/DDBJ databases">
        <title>Metagenomic analysis of a methanogenic consortium involved in long chain n-alkane degradation.</title>
        <authorList>
            <person name="Davidova I.A."/>
            <person name="Callaghan A.V."/>
            <person name="Wawrik B."/>
            <person name="Pruitt S."/>
            <person name="Marks C."/>
            <person name="Duncan K.E."/>
            <person name="Suflita J.M."/>
        </authorList>
    </citation>
    <scope>NUCLEOTIDE SEQUENCE [LARGE SCALE GENOMIC DNA]</scope>
    <source>
        <strain evidence="20 21">SPR</strain>
    </source>
</reference>
<evidence type="ECO:0000256" key="5">
    <source>
        <dbReference type="ARBA" id="ARBA00010185"/>
    </source>
</evidence>
<evidence type="ECO:0000256" key="14">
    <source>
        <dbReference type="ARBA" id="ARBA00023098"/>
    </source>
</evidence>
<name>A0A0D2J8M5_9BACT</name>
<comment type="caution">
    <text evidence="20">The sequence shown here is derived from an EMBL/GenBank/DDBJ whole genome shotgun (WGS) entry which is preliminary data.</text>
</comment>
<comment type="pathway">
    <text evidence="4">Lipid metabolism.</text>
</comment>
<dbReference type="EC" id="2.7.7.41" evidence="6 18"/>
<evidence type="ECO:0000256" key="9">
    <source>
        <dbReference type="ARBA" id="ARBA00022516"/>
    </source>
</evidence>
<evidence type="ECO:0000256" key="4">
    <source>
        <dbReference type="ARBA" id="ARBA00005189"/>
    </source>
</evidence>
<dbReference type="Proteomes" id="UP000032233">
    <property type="component" value="Unassembled WGS sequence"/>
</dbReference>
<accession>A0A0D2J8M5</accession>
<evidence type="ECO:0000256" key="8">
    <source>
        <dbReference type="ARBA" id="ARBA00022475"/>
    </source>
</evidence>